<feature type="non-terminal residue" evidence="2">
    <location>
        <position position="1"/>
    </location>
</feature>
<dbReference type="OrthoDB" id="2195068at2759"/>
<dbReference type="InterPro" id="IPR012337">
    <property type="entry name" value="RNaseH-like_sf"/>
</dbReference>
<evidence type="ECO:0000313" key="2">
    <source>
        <dbReference type="EMBL" id="KRH93800.1"/>
    </source>
</evidence>
<reference evidence="2 3" key="1">
    <citation type="submission" date="2015-07" db="EMBL/GenBank/DDBJ databases">
        <title>The genome of Pseudoloma neurophilia, a relevant intracellular parasite of the zebrafish.</title>
        <authorList>
            <person name="Ndikumana S."/>
            <person name="Pelin A."/>
            <person name="Sanders J."/>
            <person name="Corradi N."/>
        </authorList>
    </citation>
    <scope>NUCLEOTIDE SEQUENCE [LARGE SCALE GENOMIC DNA]</scope>
    <source>
        <strain evidence="2 3">MK1</strain>
    </source>
</reference>
<comment type="caution">
    <text evidence="2">The sequence shown here is derived from an EMBL/GenBank/DDBJ whole genome shotgun (WGS) entry which is preliminary data.</text>
</comment>
<proteinExistence type="predicted"/>
<organism evidence="2 3">
    <name type="scientific">Pseudoloma neurophilia</name>
    <dbReference type="NCBI Taxonomy" id="146866"/>
    <lineage>
        <taxon>Eukaryota</taxon>
        <taxon>Fungi</taxon>
        <taxon>Fungi incertae sedis</taxon>
        <taxon>Microsporidia</taxon>
        <taxon>Pseudoloma</taxon>
    </lineage>
</organism>
<dbReference type="VEuPathDB" id="MicrosporidiaDB:M153_561000329"/>
<dbReference type="AlphaFoldDB" id="A0A0R0LXC1"/>
<dbReference type="InterPro" id="IPR050951">
    <property type="entry name" value="Retrovirus_Pol_polyprotein"/>
</dbReference>
<dbReference type="GO" id="GO:0003676">
    <property type="term" value="F:nucleic acid binding"/>
    <property type="evidence" value="ECO:0007669"/>
    <property type="project" value="InterPro"/>
</dbReference>
<dbReference type="Proteomes" id="UP000051530">
    <property type="component" value="Unassembled WGS sequence"/>
</dbReference>
<dbReference type="InterPro" id="IPR001584">
    <property type="entry name" value="Integrase_cat-core"/>
</dbReference>
<dbReference type="Gene3D" id="3.30.420.10">
    <property type="entry name" value="Ribonuclease H-like superfamily/Ribonuclease H"/>
    <property type="match status" value="1"/>
</dbReference>
<dbReference type="GO" id="GO:0015074">
    <property type="term" value="P:DNA integration"/>
    <property type="evidence" value="ECO:0007669"/>
    <property type="project" value="InterPro"/>
</dbReference>
<dbReference type="InterPro" id="IPR036397">
    <property type="entry name" value="RNaseH_sf"/>
</dbReference>
<dbReference type="EMBL" id="LGUB01000211">
    <property type="protein sequence ID" value="KRH93800.1"/>
    <property type="molecule type" value="Genomic_DNA"/>
</dbReference>
<dbReference type="Pfam" id="PF00665">
    <property type="entry name" value="rve"/>
    <property type="match status" value="1"/>
</dbReference>
<dbReference type="PANTHER" id="PTHR37984">
    <property type="entry name" value="PROTEIN CBG26694"/>
    <property type="match status" value="1"/>
</dbReference>
<accession>A0A0R0LXC1</accession>
<protein>
    <submittedName>
        <fullName evidence="2">Putative LTR transposable element</fullName>
    </submittedName>
</protein>
<keyword evidence="3" id="KW-1185">Reference proteome</keyword>
<feature type="domain" description="Integrase catalytic" evidence="1">
    <location>
        <begin position="66"/>
        <end position="241"/>
    </location>
</feature>
<evidence type="ECO:0000259" key="1">
    <source>
        <dbReference type="PROSITE" id="PS50994"/>
    </source>
</evidence>
<dbReference type="PANTHER" id="PTHR37984:SF5">
    <property type="entry name" value="PROTEIN NYNRIN-LIKE"/>
    <property type="match status" value="1"/>
</dbReference>
<dbReference type="PROSITE" id="PS50994">
    <property type="entry name" value="INTEGRASE"/>
    <property type="match status" value="1"/>
</dbReference>
<sequence length="369" mass="43123">LIVKEDYIETERATVTEEKFVKDLHIYLGHPGSRAFYLTIRQLMNKKWLRSLCNKICAECQICAKIKHRKENIWIADLNLIEKNVLQKFSVDICGPFTLEPEGDVQKRVYIITMTDLHSRFVKIGVLNNLSAIETVRKLKKMFTIMGVPMQLISDNGVQFRSAIFRDLMKTMGIAHTFSRIYNPRANSKSERINKTINELMRIFIIGYNTEQVEKCLENRLNLVYNRSIGCTPHELHFKKNGLDDSIEVSPQITDKANEISYNQALYDKNVKNYKKRRFDIKIGDLIFMKTPRGSKQSILWDGPFLVLKTNSKSNGIKIQLKKNRNQWINARNCFSWKGAECRNQNLIKTDQNNQIKYVTELNQNNRYD</sequence>
<dbReference type="GO" id="GO:0005634">
    <property type="term" value="C:nucleus"/>
    <property type="evidence" value="ECO:0007669"/>
    <property type="project" value="UniProtKB-ARBA"/>
</dbReference>
<name>A0A0R0LXC1_9MICR</name>
<evidence type="ECO:0000313" key="3">
    <source>
        <dbReference type="Proteomes" id="UP000051530"/>
    </source>
</evidence>
<gene>
    <name evidence="2" type="ORF">M153_561000329</name>
</gene>
<dbReference type="SUPFAM" id="SSF53098">
    <property type="entry name" value="Ribonuclease H-like"/>
    <property type="match status" value="1"/>
</dbReference>